<dbReference type="InterPro" id="IPR036388">
    <property type="entry name" value="WH-like_DNA-bd_sf"/>
</dbReference>
<dbReference type="AlphaFoldDB" id="A0A6I1GD51"/>
<dbReference type="SUPFAM" id="SSF46785">
    <property type="entry name" value="Winged helix' DNA-binding domain"/>
    <property type="match status" value="1"/>
</dbReference>
<keyword evidence="2" id="KW-0238">DNA-binding</keyword>
<protein>
    <submittedName>
        <fullName evidence="5">MarR-type transcriptional regulator</fullName>
    </submittedName>
</protein>
<evidence type="ECO:0000259" key="4">
    <source>
        <dbReference type="PROSITE" id="PS50995"/>
    </source>
</evidence>
<evidence type="ECO:0000313" key="6">
    <source>
        <dbReference type="Proteomes" id="UP000441772"/>
    </source>
</evidence>
<dbReference type="PRINTS" id="PR00598">
    <property type="entry name" value="HTHMARR"/>
</dbReference>
<gene>
    <name evidence="5" type="ORF">F7D09_1937</name>
</gene>
<name>A0A6I1GD51_9BIFI</name>
<dbReference type="InterPro" id="IPR036390">
    <property type="entry name" value="WH_DNA-bd_sf"/>
</dbReference>
<evidence type="ECO:0000256" key="1">
    <source>
        <dbReference type="ARBA" id="ARBA00023015"/>
    </source>
</evidence>
<keyword evidence="1" id="KW-0805">Transcription regulation</keyword>
<dbReference type="RefSeq" id="WP_152235345.1">
    <property type="nucleotide sequence ID" value="NZ_JBHSKZ010000050.1"/>
</dbReference>
<feature type="domain" description="HTH marR-type" evidence="4">
    <location>
        <begin position="3"/>
        <end position="139"/>
    </location>
</feature>
<dbReference type="PROSITE" id="PS50995">
    <property type="entry name" value="HTH_MARR_2"/>
    <property type="match status" value="1"/>
</dbReference>
<keyword evidence="3" id="KW-0804">Transcription</keyword>
<sequence>MDSRILSWDLRALVKAYNRYLSETMPEEAQVATGGNARIIMFLARNRDEAIYQHTIEQKFCITRSTASRVLALMEKNGLIVRVPVEHDMRLKRIMLTSKADSIVNLLRENGEQMERCLVKGFTEQEQAQLLDYVSRMRRNIDDARDELEESTVVKVTKSLIKEREESK</sequence>
<dbReference type="Pfam" id="PF12802">
    <property type="entry name" value="MarR_2"/>
    <property type="match status" value="1"/>
</dbReference>
<dbReference type="EMBL" id="WBVT01000044">
    <property type="protein sequence ID" value="KAB7789564.1"/>
    <property type="molecule type" value="Genomic_DNA"/>
</dbReference>
<dbReference type="InterPro" id="IPR000835">
    <property type="entry name" value="HTH_MarR-typ"/>
</dbReference>
<evidence type="ECO:0000313" key="5">
    <source>
        <dbReference type="EMBL" id="KAB7789564.1"/>
    </source>
</evidence>
<dbReference type="PANTHER" id="PTHR42756:SF1">
    <property type="entry name" value="TRANSCRIPTIONAL REPRESSOR OF EMRAB OPERON"/>
    <property type="match status" value="1"/>
</dbReference>
<dbReference type="PANTHER" id="PTHR42756">
    <property type="entry name" value="TRANSCRIPTIONAL REGULATOR, MARR"/>
    <property type="match status" value="1"/>
</dbReference>
<dbReference type="GO" id="GO:0003700">
    <property type="term" value="F:DNA-binding transcription factor activity"/>
    <property type="evidence" value="ECO:0007669"/>
    <property type="project" value="InterPro"/>
</dbReference>
<accession>A0A6I1GD51</accession>
<comment type="caution">
    <text evidence="5">The sequence shown here is derived from an EMBL/GenBank/DDBJ whole genome shotgun (WGS) entry which is preliminary data.</text>
</comment>
<evidence type="ECO:0000256" key="3">
    <source>
        <dbReference type="ARBA" id="ARBA00023163"/>
    </source>
</evidence>
<keyword evidence="6" id="KW-1185">Reference proteome</keyword>
<evidence type="ECO:0000256" key="2">
    <source>
        <dbReference type="ARBA" id="ARBA00023125"/>
    </source>
</evidence>
<dbReference type="SMART" id="SM00347">
    <property type="entry name" value="HTH_MARR"/>
    <property type="match status" value="1"/>
</dbReference>
<dbReference type="Proteomes" id="UP000441772">
    <property type="component" value="Unassembled WGS sequence"/>
</dbReference>
<organism evidence="5 6">
    <name type="scientific">Bifidobacterium leontopitheci</name>
    <dbReference type="NCBI Taxonomy" id="2650774"/>
    <lineage>
        <taxon>Bacteria</taxon>
        <taxon>Bacillati</taxon>
        <taxon>Actinomycetota</taxon>
        <taxon>Actinomycetes</taxon>
        <taxon>Bifidobacteriales</taxon>
        <taxon>Bifidobacteriaceae</taxon>
        <taxon>Bifidobacterium</taxon>
    </lineage>
</organism>
<reference evidence="5 6" key="1">
    <citation type="submission" date="2019-09" db="EMBL/GenBank/DDBJ databases">
        <title>Characterization of the phylogenetic diversity of two novel species belonging to the genus Bifidobacterium: Bifidobacterium cebidarum sp. nov. and Bifidobacterium leontopitheci sp. nov.</title>
        <authorList>
            <person name="Lugli G.A."/>
            <person name="Duranti S."/>
            <person name="Milani C."/>
            <person name="Turroni F."/>
            <person name="Ventura M."/>
        </authorList>
    </citation>
    <scope>NUCLEOTIDE SEQUENCE [LARGE SCALE GENOMIC DNA]</scope>
    <source>
        <strain evidence="5 6">LMG 31471</strain>
    </source>
</reference>
<dbReference type="GO" id="GO:0003677">
    <property type="term" value="F:DNA binding"/>
    <property type="evidence" value="ECO:0007669"/>
    <property type="project" value="UniProtKB-KW"/>
</dbReference>
<proteinExistence type="predicted"/>
<dbReference type="Gene3D" id="1.10.10.10">
    <property type="entry name" value="Winged helix-like DNA-binding domain superfamily/Winged helix DNA-binding domain"/>
    <property type="match status" value="1"/>
</dbReference>